<dbReference type="InterPro" id="IPR006674">
    <property type="entry name" value="HD_domain"/>
</dbReference>
<dbReference type="STRING" id="276.THFILI_04160"/>
<dbReference type="AlphaFoldDB" id="A0A0D6X9K9"/>
<dbReference type="EMBL" id="JPSL02000038">
    <property type="protein sequence ID" value="KIX84589.1"/>
    <property type="molecule type" value="Genomic_DNA"/>
</dbReference>
<organism evidence="2 3">
    <name type="scientific">Thermus filiformis</name>
    <dbReference type="NCBI Taxonomy" id="276"/>
    <lineage>
        <taxon>Bacteria</taxon>
        <taxon>Thermotogati</taxon>
        <taxon>Deinococcota</taxon>
        <taxon>Deinococci</taxon>
        <taxon>Thermales</taxon>
        <taxon>Thermaceae</taxon>
        <taxon>Thermus</taxon>
    </lineage>
</organism>
<gene>
    <name evidence="2" type="ORF">THFILI_04160</name>
</gene>
<protein>
    <submittedName>
        <fullName evidence="2">Phosphohydrolase</fullName>
    </submittedName>
</protein>
<reference evidence="2 3" key="1">
    <citation type="journal article" date="2015" name="Genome Announc.">
        <title>Draft Genome Sequence of the Thermophile Thermus filiformis ATCC 43280, Producer of Carotenoid-(Di)glucoside-Branched Fatty Acid (Di)esters and Source of Hyperthermostable Enzymes of Biotechnological Interest.</title>
        <authorList>
            <person name="Mandelli F."/>
            <person name="Oliveira Ramires B."/>
            <person name="Couger M.B."/>
            <person name="Paixao D.A."/>
            <person name="Camilo C.M."/>
            <person name="Polikarpov I."/>
            <person name="Prade R."/>
            <person name="Riano-Pachon D.M."/>
            <person name="Squina F.M."/>
        </authorList>
    </citation>
    <scope>NUCLEOTIDE SEQUENCE [LARGE SCALE GENOMIC DNA]</scope>
    <source>
        <strain evidence="2 3">ATCC 43280</strain>
    </source>
</reference>
<dbReference type="OrthoDB" id="32117at2"/>
<dbReference type="RefSeq" id="WP_038061309.1">
    <property type="nucleotide sequence ID" value="NZ_JPSL02000038.1"/>
</dbReference>
<accession>A0A0D6X9K9</accession>
<dbReference type="Proteomes" id="UP000030364">
    <property type="component" value="Unassembled WGS sequence"/>
</dbReference>
<dbReference type="Pfam" id="PF01966">
    <property type="entry name" value="HD"/>
    <property type="match status" value="1"/>
</dbReference>
<evidence type="ECO:0000259" key="1">
    <source>
        <dbReference type="Pfam" id="PF01966"/>
    </source>
</evidence>
<dbReference type="GO" id="GO:0016787">
    <property type="term" value="F:hydrolase activity"/>
    <property type="evidence" value="ECO:0007669"/>
    <property type="project" value="UniProtKB-KW"/>
</dbReference>
<comment type="caution">
    <text evidence="2">The sequence shown here is derived from an EMBL/GenBank/DDBJ whole genome shotgun (WGS) entry which is preliminary data.</text>
</comment>
<keyword evidence="3" id="KW-1185">Reference proteome</keyword>
<feature type="domain" description="HD" evidence="1">
    <location>
        <begin position="49"/>
        <end position="147"/>
    </location>
</feature>
<evidence type="ECO:0000313" key="3">
    <source>
        <dbReference type="Proteomes" id="UP000030364"/>
    </source>
</evidence>
<proteinExistence type="predicted"/>
<dbReference type="Gene3D" id="1.10.3210.10">
    <property type="entry name" value="Hypothetical protein af1432"/>
    <property type="match status" value="1"/>
</dbReference>
<dbReference type="SUPFAM" id="SSF109604">
    <property type="entry name" value="HD-domain/PDEase-like"/>
    <property type="match status" value="1"/>
</dbReference>
<name>A0A0D6X9K9_THEFI</name>
<evidence type="ECO:0000313" key="2">
    <source>
        <dbReference type="EMBL" id="KIX84589.1"/>
    </source>
</evidence>
<sequence>MTNRLRRLLLAFFPRLARPDDAFALRFLEGEEAALYLAMDPRDRLHGVEVAKRLLEAYPEAPPVAVRAALLHDVGKSLRPYRPLERVLTGLFAPPVPIDPLRGGVLGAFQVRRHHPLYGARMVRDPQLARLIREHHAPKTEWGRRIHRLDREF</sequence>